<feature type="region of interest" description="Disordered" evidence="1">
    <location>
        <begin position="85"/>
        <end position="114"/>
    </location>
</feature>
<gene>
    <name evidence="2" type="ORF">KUV26_20720</name>
</gene>
<evidence type="ECO:0000313" key="3">
    <source>
        <dbReference type="Proteomes" id="UP000766629"/>
    </source>
</evidence>
<feature type="compositionally biased region" description="Basic and acidic residues" evidence="1">
    <location>
        <begin position="105"/>
        <end position="114"/>
    </location>
</feature>
<name>A0ABS7NKZ0_9RHOB</name>
<sequence>MKGERNTEALGASWNRALNPFSEILRSFGRGVSRLRAAPSERGVVLRFQNRCTLPEWPGCLPQGSTKNYADAAFPLLRALASRKPAAPPQNRCRSAEEEAVIQEVRSKPADMKL</sequence>
<comment type="caution">
    <text evidence="2">The sequence shown here is derived from an EMBL/GenBank/DDBJ whole genome shotgun (WGS) entry which is preliminary data.</text>
</comment>
<proteinExistence type="predicted"/>
<protein>
    <submittedName>
        <fullName evidence="2">Uncharacterized protein</fullName>
    </submittedName>
</protein>
<dbReference type="EMBL" id="JAHVJA010000014">
    <property type="protein sequence ID" value="MBY6141867.1"/>
    <property type="molecule type" value="Genomic_DNA"/>
</dbReference>
<reference evidence="2 3" key="1">
    <citation type="submission" date="2021-06" db="EMBL/GenBank/DDBJ databases">
        <title>50 bacteria genomes isolated from Dapeng, Shenzhen, China.</title>
        <authorList>
            <person name="Zheng W."/>
            <person name="Yu S."/>
            <person name="Huang Y."/>
        </authorList>
    </citation>
    <scope>NUCLEOTIDE SEQUENCE [LARGE SCALE GENOMIC DNA]</scope>
    <source>
        <strain evidence="2 3">DP1N14-2</strain>
    </source>
</reference>
<organism evidence="2 3">
    <name type="scientific">Leisingera daeponensis</name>
    <dbReference type="NCBI Taxonomy" id="405746"/>
    <lineage>
        <taxon>Bacteria</taxon>
        <taxon>Pseudomonadati</taxon>
        <taxon>Pseudomonadota</taxon>
        <taxon>Alphaproteobacteria</taxon>
        <taxon>Rhodobacterales</taxon>
        <taxon>Roseobacteraceae</taxon>
        <taxon>Leisingera</taxon>
    </lineage>
</organism>
<evidence type="ECO:0000313" key="2">
    <source>
        <dbReference type="EMBL" id="MBY6141867.1"/>
    </source>
</evidence>
<dbReference type="Proteomes" id="UP000766629">
    <property type="component" value="Unassembled WGS sequence"/>
</dbReference>
<keyword evidence="3" id="KW-1185">Reference proteome</keyword>
<dbReference type="RefSeq" id="WP_222509812.1">
    <property type="nucleotide sequence ID" value="NZ_JAHVJA010000014.1"/>
</dbReference>
<accession>A0ABS7NKZ0</accession>
<evidence type="ECO:0000256" key="1">
    <source>
        <dbReference type="SAM" id="MobiDB-lite"/>
    </source>
</evidence>